<dbReference type="GeneID" id="59284830"/>
<organism evidence="2 3">
    <name type="scientific">Letharia columbiana</name>
    <dbReference type="NCBI Taxonomy" id="112416"/>
    <lineage>
        <taxon>Eukaryota</taxon>
        <taxon>Fungi</taxon>
        <taxon>Dikarya</taxon>
        <taxon>Ascomycota</taxon>
        <taxon>Pezizomycotina</taxon>
        <taxon>Lecanoromycetes</taxon>
        <taxon>OSLEUM clade</taxon>
        <taxon>Lecanoromycetidae</taxon>
        <taxon>Lecanorales</taxon>
        <taxon>Lecanorineae</taxon>
        <taxon>Parmeliaceae</taxon>
        <taxon>Letharia</taxon>
    </lineage>
</organism>
<feature type="region of interest" description="Disordered" evidence="1">
    <location>
        <begin position="1"/>
        <end position="35"/>
    </location>
</feature>
<gene>
    <name evidence="2" type="ORF">HO173_003161</name>
</gene>
<sequence>MAAAASRKKDAPPPSTPGQDVYMGGPVRDMEGANTGRHNEIDRAFLAWQLLLWSDVGAVCLFDQTTSTWNLEDDPNAFGDCYGVRSAPRVYIATPDGEA</sequence>
<proteinExistence type="predicted"/>
<dbReference type="EMBL" id="JACCJC010000008">
    <property type="protein sequence ID" value="KAF6238655.1"/>
    <property type="molecule type" value="Genomic_DNA"/>
</dbReference>
<dbReference type="RefSeq" id="XP_037167954.1">
    <property type="nucleotide sequence ID" value="XM_037305089.1"/>
</dbReference>
<evidence type="ECO:0000256" key="1">
    <source>
        <dbReference type="SAM" id="MobiDB-lite"/>
    </source>
</evidence>
<keyword evidence="3" id="KW-1185">Reference proteome</keyword>
<dbReference type="Proteomes" id="UP000578531">
    <property type="component" value="Unassembled WGS sequence"/>
</dbReference>
<reference evidence="2 3" key="1">
    <citation type="journal article" date="2020" name="Genomics">
        <title>Complete, high-quality genomes from long-read metagenomic sequencing of two wolf lichen thalli reveals enigmatic genome architecture.</title>
        <authorList>
            <person name="McKenzie S.K."/>
            <person name="Walston R.F."/>
            <person name="Allen J.L."/>
        </authorList>
    </citation>
    <scope>NUCLEOTIDE SEQUENCE [LARGE SCALE GENOMIC DNA]</scope>
    <source>
        <strain evidence="2">WasteWater2</strain>
    </source>
</reference>
<accession>A0A8H6G1I1</accession>
<evidence type="ECO:0000313" key="2">
    <source>
        <dbReference type="EMBL" id="KAF6238655.1"/>
    </source>
</evidence>
<protein>
    <submittedName>
        <fullName evidence="2">Uncharacterized protein</fullName>
    </submittedName>
</protein>
<dbReference type="AlphaFoldDB" id="A0A8H6G1I1"/>
<comment type="caution">
    <text evidence="2">The sequence shown here is derived from an EMBL/GenBank/DDBJ whole genome shotgun (WGS) entry which is preliminary data.</text>
</comment>
<name>A0A8H6G1I1_9LECA</name>
<evidence type="ECO:0000313" key="3">
    <source>
        <dbReference type="Proteomes" id="UP000578531"/>
    </source>
</evidence>